<evidence type="ECO:0000256" key="1">
    <source>
        <dbReference type="ARBA" id="ARBA00022723"/>
    </source>
</evidence>
<comment type="function">
    <text evidence="7">Transcriptional regulator that specifically binds 5'-GATA-3' or 5'-GAT-3' motifs within gene promoters.</text>
</comment>
<evidence type="ECO:0000256" key="8">
    <source>
        <dbReference type="PROSITE-ProRule" id="PRU00094"/>
    </source>
</evidence>
<keyword evidence="3" id="KW-0862">Zinc</keyword>
<keyword evidence="12" id="KW-1185">Reference proteome</keyword>
<protein>
    <recommendedName>
        <fullName evidence="10">GATA-type domain-containing protein</fullName>
    </recommendedName>
</protein>
<dbReference type="SUPFAM" id="SSF57716">
    <property type="entry name" value="Glucocorticoid receptor-like (DNA-binding domain)"/>
    <property type="match status" value="1"/>
</dbReference>
<dbReference type="GO" id="GO:0008270">
    <property type="term" value="F:zinc ion binding"/>
    <property type="evidence" value="ECO:0007669"/>
    <property type="project" value="UniProtKB-KW"/>
</dbReference>
<feature type="domain" description="GATA-type" evidence="10">
    <location>
        <begin position="552"/>
        <end position="594"/>
    </location>
</feature>
<feature type="region of interest" description="Disordered" evidence="9">
    <location>
        <begin position="268"/>
        <end position="301"/>
    </location>
</feature>
<evidence type="ECO:0000313" key="12">
    <source>
        <dbReference type="Proteomes" id="UP001465755"/>
    </source>
</evidence>
<evidence type="ECO:0000256" key="6">
    <source>
        <dbReference type="ARBA" id="ARBA00024019"/>
    </source>
</evidence>
<organism evidence="11 12">
    <name type="scientific">Symbiochloris irregularis</name>
    <dbReference type="NCBI Taxonomy" id="706552"/>
    <lineage>
        <taxon>Eukaryota</taxon>
        <taxon>Viridiplantae</taxon>
        <taxon>Chlorophyta</taxon>
        <taxon>core chlorophytes</taxon>
        <taxon>Trebouxiophyceae</taxon>
        <taxon>Trebouxiales</taxon>
        <taxon>Trebouxiaceae</taxon>
        <taxon>Symbiochloris</taxon>
    </lineage>
</organism>
<keyword evidence="5" id="KW-0804">Transcription</keyword>
<feature type="region of interest" description="Disordered" evidence="9">
    <location>
        <begin position="478"/>
        <end position="548"/>
    </location>
</feature>
<dbReference type="GO" id="GO:0006355">
    <property type="term" value="P:regulation of DNA-templated transcription"/>
    <property type="evidence" value="ECO:0007669"/>
    <property type="project" value="InterPro"/>
</dbReference>
<evidence type="ECO:0000313" key="11">
    <source>
        <dbReference type="EMBL" id="KAK9789764.1"/>
    </source>
</evidence>
<dbReference type="AlphaFoldDB" id="A0AAW1NKM6"/>
<dbReference type="PROSITE" id="PS00344">
    <property type="entry name" value="GATA_ZN_FINGER_1"/>
    <property type="match status" value="1"/>
</dbReference>
<comment type="similarity">
    <text evidence="6">Belongs to the type IV zinc-finger family. Class B subfamily.</text>
</comment>
<feature type="compositionally biased region" description="Basic and acidic residues" evidence="9">
    <location>
        <begin position="373"/>
        <end position="386"/>
    </location>
</feature>
<dbReference type="GO" id="GO:0043565">
    <property type="term" value="F:sequence-specific DNA binding"/>
    <property type="evidence" value="ECO:0007669"/>
    <property type="project" value="InterPro"/>
</dbReference>
<keyword evidence="1" id="KW-0479">Metal-binding</keyword>
<dbReference type="PANTHER" id="PTHR47172">
    <property type="entry name" value="OS01G0976800 PROTEIN"/>
    <property type="match status" value="1"/>
</dbReference>
<dbReference type="Proteomes" id="UP001465755">
    <property type="component" value="Unassembled WGS sequence"/>
</dbReference>
<name>A0AAW1NKM6_9CHLO</name>
<evidence type="ECO:0000256" key="2">
    <source>
        <dbReference type="ARBA" id="ARBA00022771"/>
    </source>
</evidence>
<feature type="compositionally biased region" description="Low complexity" evidence="9">
    <location>
        <begin position="487"/>
        <end position="502"/>
    </location>
</feature>
<dbReference type="CDD" id="cd00202">
    <property type="entry name" value="ZnF_GATA"/>
    <property type="match status" value="1"/>
</dbReference>
<dbReference type="Pfam" id="PF00320">
    <property type="entry name" value="GATA"/>
    <property type="match status" value="1"/>
</dbReference>
<gene>
    <name evidence="11" type="ORF">WJX73_004896</name>
</gene>
<accession>A0AAW1NKM6</accession>
<evidence type="ECO:0000256" key="5">
    <source>
        <dbReference type="ARBA" id="ARBA00023163"/>
    </source>
</evidence>
<comment type="caution">
    <text evidence="11">The sequence shown here is derived from an EMBL/GenBank/DDBJ whole genome shotgun (WGS) entry which is preliminary data.</text>
</comment>
<dbReference type="PANTHER" id="PTHR47172:SF24">
    <property type="entry name" value="GATA ZINC FINGER DOMAIN-CONTAINING PROTEIN 14-RELATED"/>
    <property type="match status" value="1"/>
</dbReference>
<dbReference type="InterPro" id="IPR013088">
    <property type="entry name" value="Znf_NHR/GATA"/>
</dbReference>
<sequence>MAGFNTVALSCRGVSRRLAPPQSHDSGAMSYSGLASWHRDTLTSTHSSARSPVSNDVAAVCSLLEDETWEACYHCTDVPSFGSCKSAGVLSLCGADGDGSVCDAPVPCFGEDLEQQLRQTEDLQRRQSACDSHSDYSDAYLSSSVAGLVSSCSSQSLHSYTLEANKLSLPRVLPAAELQPCKRARLSPSPPPMQVQDIAGISLAQALHNASIVEQKTVAEYTGNWRGCKKSAWCDREFSHRGMCNKKARVLGVGAWSQEQVEAARCQTDERLEEQVSSQGKQMRAMSPPERSSDQGSASNLGPCAQAALQAAHDQTARAEGGDAEVQGSLRMLQACYHTGDTTSFSTDEGGLQDTSDTESEMTVDDEADAFEDGNHNGDRTAHDDPATLPSTKSGPQPAPTPPLSGSVHNGSIAEPQAEDTPDAPFEIPVRGVTGGKVKPRGGFVPHTGTPETKPIVLSVPASYPAAILSGIPLPETVPTMTGTKGGAPAPNPTAANNGPAATPSPNPAQAPAVPTTSMGLTTRKGASRSAKEKAGAEAPAPPVPRPCANSVPPGQACTQCFVQATPVWRAGPMGPKTLCNACGVRWTKDNKRRVR</sequence>
<evidence type="ECO:0000259" key="10">
    <source>
        <dbReference type="PROSITE" id="PS50114"/>
    </source>
</evidence>
<evidence type="ECO:0000256" key="7">
    <source>
        <dbReference type="ARBA" id="ARBA00037539"/>
    </source>
</evidence>
<keyword evidence="4" id="KW-0805">Transcription regulation</keyword>
<proteinExistence type="inferred from homology"/>
<dbReference type="InterPro" id="IPR000679">
    <property type="entry name" value="Znf_GATA"/>
</dbReference>
<evidence type="ECO:0000256" key="3">
    <source>
        <dbReference type="ARBA" id="ARBA00022833"/>
    </source>
</evidence>
<dbReference type="EMBL" id="JALJOQ010000202">
    <property type="protein sequence ID" value="KAK9789764.1"/>
    <property type="molecule type" value="Genomic_DNA"/>
</dbReference>
<dbReference type="PROSITE" id="PS50114">
    <property type="entry name" value="GATA_ZN_FINGER_2"/>
    <property type="match status" value="1"/>
</dbReference>
<evidence type="ECO:0000256" key="4">
    <source>
        <dbReference type="ARBA" id="ARBA00023015"/>
    </source>
</evidence>
<evidence type="ECO:0000256" key="9">
    <source>
        <dbReference type="SAM" id="MobiDB-lite"/>
    </source>
</evidence>
<feature type="compositionally biased region" description="Acidic residues" evidence="9">
    <location>
        <begin position="356"/>
        <end position="372"/>
    </location>
</feature>
<reference evidence="11 12" key="1">
    <citation type="journal article" date="2024" name="Nat. Commun.">
        <title>Phylogenomics reveals the evolutionary origins of lichenization in chlorophyte algae.</title>
        <authorList>
            <person name="Puginier C."/>
            <person name="Libourel C."/>
            <person name="Otte J."/>
            <person name="Skaloud P."/>
            <person name="Haon M."/>
            <person name="Grisel S."/>
            <person name="Petersen M."/>
            <person name="Berrin J.G."/>
            <person name="Delaux P.M."/>
            <person name="Dal Grande F."/>
            <person name="Keller J."/>
        </authorList>
    </citation>
    <scope>NUCLEOTIDE SEQUENCE [LARGE SCALE GENOMIC DNA]</scope>
    <source>
        <strain evidence="11 12">SAG 2036</strain>
    </source>
</reference>
<keyword evidence="2 8" id="KW-0863">Zinc-finger</keyword>
<feature type="region of interest" description="Disordered" evidence="9">
    <location>
        <begin position="341"/>
        <end position="452"/>
    </location>
</feature>
<dbReference type="SMART" id="SM00401">
    <property type="entry name" value="ZnF_GATA"/>
    <property type="match status" value="1"/>
</dbReference>
<dbReference type="Gene3D" id="3.30.50.10">
    <property type="entry name" value="Erythroid Transcription Factor GATA-1, subunit A"/>
    <property type="match status" value="1"/>
</dbReference>